<dbReference type="EMBL" id="JAWWNJ010000075">
    <property type="protein sequence ID" value="KAK7006669.1"/>
    <property type="molecule type" value="Genomic_DNA"/>
</dbReference>
<feature type="compositionally biased region" description="Basic residues" evidence="1">
    <location>
        <begin position="254"/>
        <end position="263"/>
    </location>
</feature>
<feature type="compositionally biased region" description="Basic and acidic residues" evidence="1">
    <location>
        <begin position="159"/>
        <end position="176"/>
    </location>
</feature>
<sequence>MLALNAAERAIFPATPILQQAEVVLERLRVFSGFANRIMDRIADSDEASGNQDDGSTDSESVVSSQPSLPPPFTQLAQFAAFTFSSSVPEANPLKRPKGHPDAPTPAASPEKKRIRDPSPERAPAPQLNFTEAMQPDSSVPGEPGAEEPSDVFGAVRAIDIEQGKANDSKEKREIQQSKLKSSFRVATKGEKEAMFSRNAELYNNTREERQARELREQQAALLRKQASNRERQQIHREKVRVQRVAEGWEPAPRGRKRVRFRKVSSSQHQSSFVENY</sequence>
<dbReference type="Proteomes" id="UP001362999">
    <property type="component" value="Unassembled WGS sequence"/>
</dbReference>
<feature type="region of interest" description="Disordered" evidence="1">
    <location>
        <begin position="46"/>
        <end position="76"/>
    </location>
</feature>
<evidence type="ECO:0000256" key="1">
    <source>
        <dbReference type="SAM" id="MobiDB-lite"/>
    </source>
</evidence>
<accession>A0AAW0ABY8</accession>
<dbReference type="AlphaFoldDB" id="A0AAW0ABY8"/>
<comment type="caution">
    <text evidence="2">The sequence shown here is derived from an EMBL/GenBank/DDBJ whole genome shotgun (WGS) entry which is preliminary data.</text>
</comment>
<reference evidence="2 3" key="1">
    <citation type="journal article" date="2024" name="J Genomics">
        <title>Draft genome sequencing and assembly of Favolaschia claudopus CIRM-BRFM 2984 isolated from oak limbs.</title>
        <authorList>
            <person name="Navarro D."/>
            <person name="Drula E."/>
            <person name="Chaduli D."/>
            <person name="Cazenave R."/>
            <person name="Ahrendt S."/>
            <person name="Wang J."/>
            <person name="Lipzen A."/>
            <person name="Daum C."/>
            <person name="Barry K."/>
            <person name="Grigoriev I.V."/>
            <person name="Favel A."/>
            <person name="Rosso M.N."/>
            <person name="Martin F."/>
        </authorList>
    </citation>
    <scope>NUCLEOTIDE SEQUENCE [LARGE SCALE GENOMIC DNA]</scope>
    <source>
        <strain evidence="2 3">CIRM-BRFM 2984</strain>
    </source>
</reference>
<name>A0AAW0ABY8_9AGAR</name>
<feature type="compositionally biased region" description="Low complexity" evidence="1">
    <location>
        <begin position="58"/>
        <end position="67"/>
    </location>
</feature>
<feature type="region of interest" description="Disordered" evidence="1">
    <location>
        <begin position="89"/>
        <end position="182"/>
    </location>
</feature>
<evidence type="ECO:0000313" key="2">
    <source>
        <dbReference type="EMBL" id="KAK7006669.1"/>
    </source>
</evidence>
<organism evidence="2 3">
    <name type="scientific">Favolaschia claudopus</name>
    <dbReference type="NCBI Taxonomy" id="2862362"/>
    <lineage>
        <taxon>Eukaryota</taxon>
        <taxon>Fungi</taxon>
        <taxon>Dikarya</taxon>
        <taxon>Basidiomycota</taxon>
        <taxon>Agaricomycotina</taxon>
        <taxon>Agaricomycetes</taxon>
        <taxon>Agaricomycetidae</taxon>
        <taxon>Agaricales</taxon>
        <taxon>Marasmiineae</taxon>
        <taxon>Mycenaceae</taxon>
        <taxon>Favolaschia</taxon>
    </lineage>
</organism>
<proteinExistence type="predicted"/>
<feature type="compositionally biased region" description="Polar residues" evidence="1">
    <location>
        <begin position="268"/>
        <end position="277"/>
    </location>
</feature>
<evidence type="ECO:0000313" key="3">
    <source>
        <dbReference type="Proteomes" id="UP001362999"/>
    </source>
</evidence>
<gene>
    <name evidence="2" type="ORF">R3P38DRAFT_3214025</name>
</gene>
<feature type="compositionally biased region" description="Basic and acidic residues" evidence="1">
    <location>
        <begin position="110"/>
        <end position="120"/>
    </location>
</feature>
<feature type="compositionally biased region" description="Polar residues" evidence="1">
    <location>
        <begin position="128"/>
        <end position="138"/>
    </location>
</feature>
<protein>
    <submittedName>
        <fullName evidence="2">Uncharacterized protein</fullName>
    </submittedName>
</protein>
<feature type="region of interest" description="Disordered" evidence="1">
    <location>
        <begin position="249"/>
        <end position="277"/>
    </location>
</feature>
<keyword evidence="3" id="KW-1185">Reference proteome</keyword>